<evidence type="ECO:0000313" key="2">
    <source>
        <dbReference type="Proteomes" id="UP001148737"/>
    </source>
</evidence>
<reference evidence="1" key="1">
    <citation type="submission" date="2022-07" db="EMBL/GenBank/DDBJ databases">
        <title>Genome Sequence of Lecanicillium saksenae.</title>
        <authorList>
            <person name="Buettner E."/>
        </authorList>
    </citation>
    <scope>NUCLEOTIDE SEQUENCE</scope>
    <source>
        <strain evidence="1">VT-O1</strain>
    </source>
</reference>
<dbReference type="EMBL" id="JANAKD010000811">
    <property type="protein sequence ID" value="KAJ3488010.1"/>
    <property type="molecule type" value="Genomic_DNA"/>
</dbReference>
<accession>A0ACC1QT69</accession>
<sequence length="685" mass="76814">MQTLAIGLLCAVCRWQTCKGRASLESGRSWLRSLGAAHWFFYNEVLPTNHEAIDVFYVEFIIEMSQQPDIIVSVDLGTTFTGVGWRSPRTPIQVINDWPGSGDRGERKVPTKLIYNADGKLLSWGYMCDEEDDFDYQVNGHGDTGKTRREFFKMFVDSENLLAAQEQGILQAPKTMEEAQKYATEYLEKVYEHIKRSIEMQIGLSYIPGGWATLAVDFLFSVPTTWTRMETINAFKGIIRNAGFGVEGQRHSAQIDLTEAEAAAVATLKTSAIKFKQGSLFLAIDAGGGTTDLSLMRVTSNDPDFPQMAQLAAVKGIGIGSTLIDRAFIRLVDQRLGTWPDVRNKLPANFAVRMAQGHYFKTVKHKFGEKVYMQPQFKIQMEGVSHDFNHAGLGVENGRMVFSLLEIQALFDTQVEGVIKQTVEQLNWLKENGMPDQVEFVILSGGLGSSAYVRQSIQQHLVMFPHPNATNAVVVPCQDPQLVVVRGLLLDHQQRMETGHLSVLATRIARASYGIIMKEVYSPAKHFDEEVIQDPFNPNKRWAVNQIKWMIKKGDVVNPNNPLVTKFEYHLAERDTTRTWTAEVVISQNEPSFLPTSLKQAGAAKLCCVTSNLEGVQQHQLVLKQKRGTCFAKGYKFYICEFEVRIIVAPADLQFELWFGGQRFSGNHEPIGVQWDDAGARVKAG</sequence>
<comment type="caution">
    <text evidence="1">The sequence shown here is derived from an EMBL/GenBank/DDBJ whole genome shotgun (WGS) entry which is preliminary data.</text>
</comment>
<gene>
    <name evidence="1" type="ORF">NLG97_g6286</name>
</gene>
<proteinExistence type="predicted"/>
<protein>
    <submittedName>
        <fullName evidence="1">Uncharacterized protein</fullName>
    </submittedName>
</protein>
<name>A0ACC1QT69_9HYPO</name>
<dbReference type="Proteomes" id="UP001148737">
    <property type="component" value="Unassembled WGS sequence"/>
</dbReference>
<organism evidence="1 2">
    <name type="scientific">Lecanicillium saksenae</name>
    <dbReference type="NCBI Taxonomy" id="468837"/>
    <lineage>
        <taxon>Eukaryota</taxon>
        <taxon>Fungi</taxon>
        <taxon>Dikarya</taxon>
        <taxon>Ascomycota</taxon>
        <taxon>Pezizomycotina</taxon>
        <taxon>Sordariomycetes</taxon>
        <taxon>Hypocreomycetidae</taxon>
        <taxon>Hypocreales</taxon>
        <taxon>Cordycipitaceae</taxon>
        <taxon>Lecanicillium</taxon>
    </lineage>
</organism>
<evidence type="ECO:0000313" key="1">
    <source>
        <dbReference type="EMBL" id="KAJ3488010.1"/>
    </source>
</evidence>
<keyword evidence="2" id="KW-1185">Reference proteome</keyword>